<evidence type="ECO:0000256" key="1">
    <source>
        <dbReference type="SAM" id="MobiDB-lite"/>
    </source>
</evidence>
<dbReference type="InterPro" id="IPR001387">
    <property type="entry name" value="Cro/C1-type_HTH"/>
</dbReference>
<sequence>MTEWTDATHWGLALKKLRQRQNLKQEAVAALLGLSQAYISRLEQGGLQPTPEVVARLRALLEEPANRPIFDDWRNGVAVSEQISSLIHLRAGAVRLVEFSNGFRAFGGAFATIKTGMPLNGAIGEDADHQFDRLEQLGLFDGAVASAESIWSTSQGGVERFLRSRSVPVRDDFGAWHVFSTHRLIDQDEYRARRQAGSEVLLLRTGEIEFHDDGRGAQRPLTAPPPTAPMLPARELRAPEPGSGFMP</sequence>
<name>A0A4S2GX34_9PROT</name>
<dbReference type="PROSITE" id="PS50943">
    <property type="entry name" value="HTH_CROC1"/>
    <property type="match status" value="1"/>
</dbReference>
<dbReference type="SMART" id="SM00530">
    <property type="entry name" value="HTH_XRE"/>
    <property type="match status" value="1"/>
</dbReference>
<organism evidence="3 4">
    <name type="scientific">Marinicauda algicola</name>
    <dbReference type="NCBI Taxonomy" id="2029849"/>
    <lineage>
        <taxon>Bacteria</taxon>
        <taxon>Pseudomonadati</taxon>
        <taxon>Pseudomonadota</taxon>
        <taxon>Alphaproteobacteria</taxon>
        <taxon>Maricaulales</taxon>
        <taxon>Maricaulaceae</taxon>
        <taxon>Marinicauda</taxon>
    </lineage>
</organism>
<keyword evidence="4" id="KW-1185">Reference proteome</keyword>
<dbReference type="SUPFAM" id="SSF47413">
    <property type="entry name" value="lambda repressor-like DNA-binding domains"/>
    <property type="match status" value="1"/>
</dbReference>
<dbReference type="AlphaFoldDB" id="A0A4S2GX34"/>
<dbReference type="CDD" id="cd00093">
    <property type="entry name" value="HTH_XRE"/>
    <property type="match status" value="1"/>
</dbReference>
<dbReference type="RefSeq" id="WP_135997421.1">
    <property type="nucleotide sequence ID" value="NZ_CP071057.1"/>
</dbReference>
<evidence type="ECO:0000313" key="4">
    <source>
        <dbReference type="Proteomes" id="UP000308054"/>
    </source>
</evidence>
<dbReference type="Gene3D" id="1.10.260.40">
    <property type="entry name" value="lambda repressor-like DNA-binding domains"/>
    <property type="match status" value="1"/>
</dbReference>
<protein>
    <submittedName>
        <fullName evidence="3">XRE family transcriptional regulator</fullName>
    </submittedName>
</protein>
<proteinExistence type="predicted"/>
<comment type="caution">
    <text evidence="3">The sequence shown here is derived from an EMBL/GenBank/DDBJ whole genome shotgun (WGS) entry which is preliminary data.</text>
</comment>
<accession>A0A4S2GX34</accession>
<evidence type="ECO:0000313" key="3">
    <source>
        <dbReference type="EMBL" id="TGY87448.1"/>
    </source>
</evidence>
<dbReference type="GO" id="GO:0003677">
    <property type="term" value="F:DNA binding"/>
    <property type="evidence" value="ECO:0007669"/>
    <property type="project" value="InterPro"/>
</dbReference>
<feature type="region of interest" description="Disordered" evidence="1">
    <location>
        <begin position="212"/>
        <end position="247"/>
    </location>
</feature>
<reference evidence="3 4" key="1">
    <citation type="journal article" date="2017" name="Int. J. Syst. Evol. Microbiol.">
        <title>Marinicauda algicola sp. nov., isolated from a marine red alga Rhodosorus marinus.</title>
        <authorList>
            <person name="Jeong S.E."/>
            <person name="Jeon S.H."/>
            <person name="Chun B.H."/>
            <person name="Kim D.W."/>
            <person name="Jeon C.O."/>
        </authorList>
    </citation>
    <scope>NUCLEOTIDE SEQUENCE [LARGE SCALE GENOMIC DNA]</scope>
    <source>
        <strain evidence="3 4">JCM 31718</strain>
    </source>
</reference>
<gene>
    <name evidence="3" type="ORF">E5163_15390</name>
</gene>
<dbReference type="InterPro" id="IPR010982">
    <property type="entry name" value="Lambda_DNA-bd_dom_sf"/>
</dbReference>
<dbReference type="Pfam" id="PF01381">
    <property type="entry name" value="HTH_3"/>
    <property type="match status" value="1"/>
</dbReference>
<dbReference type="EMBL" id="SRXW01000006">
    <property type="protein sequence ID" value="TGY87448.1"/>
    <property type="molecule type" value="Genomic_DNA"/>
</dbReference>
<feature type="domain" description="HTH cro/C1-type" evidence="2">
    <location>
        <begin position="14"/>
        <end position="67"/>
    </location>
</feature>
<dbReference type="Proteomes" id="UP000308054">
    <property type="component" value="Unassembled WGS sequence"/>
</dbReference>
<dbReference type="OrthoDB" id="7630185at2"/>
<evidence type="ECO:0000259" key="2">
    <source>
        <dbReference type="PROSITE" id="PS50943"/>
    </source>
</evidence>